<dbReference type="EMBL" id="CAJOBF010000698">
    <property type="protein sequence ID" value="CAF3856131.1"/>
    <property type="molecule type" value="Genomic_DNA"/>
</dbReference>
<dbReference type="PROSITE" id="PS01031">
    <property type="entry name" value="SHSP"/>
    <property type="match status" value="1"/>
</dbReference>
<evidence type="ECO:0000313" key="4">
    <source>
        <dbReference type="EMBL" id="CAF1347082.1"/>
    </source>
</evidence>
<evidence type="ECO:0000313" key="8">
    <source>
        <dbReference type="EMBL" id="CAF2181585.1"/>
    </source>
</evidence>
<evidence type="ECO:0000313" key="11">
    <source>
        <dbReference type="EMBL" id="CAF3794851.1"/>
    </source>
</evidence>
<sequence length="194" mass="22223">MASFRIISRLLVPTTLSRLATVGNINGPVRHLLYRNPRNLPGVFLGSTSNIFRDLEREFDRMQRQFDNYFRGNVTNDNRSLINSSHDSIQENQTITTESDGSRKFQLTFDMRGFEPEEVKLKTQNGSLMISAKKEQKGGNSYSLHEFSQTYTLPEDLKLEDLKSTFAETGILTIEAPLPKVEPKNRQIQIEHSK</sequence>
<dbReference type="Pfam" id="PF00011">
    <property type="entry name" value="HSP20"/>
    <property type="match status" value="1"/>
</dbReference>
<dbReference type="Proteomes" id="UP000663842">
    <property type="component" value="Unassembled WGS sequence"/>
</dbReference>
<dbReference type="Proteomes" id="UP000663866">
    <property type="component" value="Unassembled WGS sequence"/>
</dbReference>
<protein>
    <recommendedName>
        <fullName evidence="3">SHSP domain-containing protein</fullName>
    </recommendedName>
</protein>
<dbReference type="AlphaFoldDB" id="A0A816QEM8"/>
<dbReference type="Proteomes" id="UP000663824">
    <property type="component" value="Unassembled WGS sequence"/>
</dbReference>
<feature type="domain" description="SHSP" evidence="3">
    <location>
        <begin position="86"/>
        <end position="193"/>
    </location>
</feature>
<dbReference type="EMBL" id="CAJNOV010009001">
    <property type="protein sequence ID" value="CAF1347082.1"/>
    <property type="molecule type" value="Genomic_DNA"/>
</dbReference>
<dbReference type="InterPro" id="IPR002068">
    <property type="entry name" value="A-crystallin/Hsp20_dom"/>
</dbReference>
<dbReference type="CDD" id="cd06526">
    <property type="entry name" value="metazoan_ACD"/>
    <property type="match status" value="1"/>
</dbReference>
<proteinExistence type="inferred from homology"/>
<organism evidence="7 14">
    <name type="scientific">Rotaria magnacalcarata</name>
    <dbReference type="NCBI Taxonomy" id="392030"/>
    <lineage>
        <taxon>Eukaryota</taxon>
        <taxon>Metazoa</taxon>
        <taxon>Spiralia</taxon>
        <taxon>Gnathifera</taxon>
        <taxon>Rotifera</taxon>
        <taxon>Eurotatoria</taxon>
        <taxon>Bdelloidea</taxon>
        <taxon>Philodinida</taxon>
        <taxon>Philodinidae</taxon>
        <taxon>Rotaria</taxon>
    </lineage>
</organism>
<dbReference type="Proteomes" id="UP000681967">
    <property type="component" value="Unassembled WGS sequence"/>
</dbReference>
<dbReference type="EMBL" id="CAJOBI010002180">
    <property type="protein sequence ID" value="CAF3917677.1"/>
    <property type="molecule type" value="Genomic_DNA"/>
</dbReference>
<evidence type="ECO:0000256" key="2">
    <source>
        <dbReference type="RuleBase" id="RU003616"/>
    </source>
</evidence>
<name>A0A816QEM8_9BILA</name>
<dbReference type="Proteomes" id="UP000663887">
    <property type="component" value="Unassembled WGS sequence"/>
</dbReference>
<dbReference type="Proteomes" id="UP000676336">
    <property type="component" value="Unassembled WGS sequence"/>
</dbReference>
<evidence type="ECO:0000313" key="6">
    <source>
        <dbReference type="EMBL" id="CAF1970786.1"/>
    </source>
</evidence>
<evidence type="ECO:0000313" key="9">
    <source>
        <dbReference type="EMBL" id="CAF3741016.1"/>
    </source>
</evidence>
<dbReference type="GO" id="GO:0005634">
    <property type="term" value="C:nucleus"/>
    <property type="evidence" value="ECO:0007669"/>
    <property type="project" value="TreeGrafter"/>
</dbReference>
<dbReference type="Gene3D" id="2.60.40.790">
    <property type="match status" value="1"/>
</dbReference>
<reference evidence="7" key="1">
    <citation type="submission" date="2021-02" db="EMBL/GenBank/DDBJ databases">
        <authorList>
            <person name="Nowell W R."/>
        </authorList>
    </citation>
    <scope>NUCLEOTIDE SEQUENCE</scope>
</reference>
<evidence type="ECO:0000313" key="12">
    <source>
        <dbReference type="EMBL" id="CAF3856131.1"/>
    </source>
</evidence>
<dbReference type="Proteomes" id="UP000663855">
    <property type="component" value="Unassembled WGS sequence"/>
</dbReference>
<dbReference type="PANTHER" id="PTHR45640">
    <property type="entry name" value="HEAT SHOCK PROTEIN HSP-12.2-RELATED"/>
    <property type="match status" value="1"/>
</dbReference>
<dbReference type="EMBL" id="CAJOBG010000031">
    <property type="protein sequence ID" value="CAF3741016.1"/>
    <property type="molecule type" value="Genomic_DNA"/>
</dbReference>
<dbReference type="GO" id="GO:0042026">
    <property type="term" value="P:protein refolding"/>
    <property type="evidence" value="ECO:0007669"/>
    <property type="project" value="TreeGrafter"/>
</dbReference>
<evidence type="ECO:0000313" key="15">
    <source>
        <dbReference type="Proteomes" id="UP000663866"/>
    </source>
</evidence>
<dbReference type="InterPro" id="IPR001436">
    <property type="entry name" value="Alpha-crystallin/sHSP_animal"/>
</dbReference>
<accession>A0A816QEM8</accession>
<dbReference type="GO" id="GO:0005737">
    <property type="term" value="C:cytoplasm"/>
    <property type="evidence" value="ECO:0007669"/>
    <property type="project" value="TreeGrafter"/>
</dbReference>
<dbReference type="EMBL" id="CAJNOW010020379">
    <property type="protein sequence ID" value="CAF1678913.1"/>
    <property type="molecule type" value="Genomic_DNA"/>
</dbReference>
<dbReference type="PANTHER" id="PTHR45640:SF26">
    <property type="entry name" value="RE23625P"/>
    <property type="match status" value="1"/>
</dbReference>
<dbReference type="InterPro" id="IPR008978">
    <property type="entry name" value="HSP20-like_chaperone"/>
</dbReference>
<keyword evidence="15" id="KW-1185">Reference proteome</keyword>
<dbReference type="GO" id="GO:0051082">
    <property type="term" value="F:unfolded protein binding"/>
    <property type="evidence" value="ECO:0007669"/>
    <property type="project" value="TreeGrafter"/>
</dbReference>
<comment type="similarity">
    <text evidence="1 2">Belongs to the small heat shock protein (HSP20) family.</text>
</comment>
<dbReference type="Proteomes" id="UP000681720">
    <property type="component" value="Unassembled WGS sequence"/>
</dbReference>
<evidence type="ECO:0000313" key="13">
    <source>
        <dbReference type="EMBL" id="CAF3917677.1"/>
    </source>
</evidence>
<evidence type="ECO:0000313" key="7">
    <source>
        <dbReference type="EMBL" id="CAF2058978.1"/>
    </source>
</evidence>
<dbReference type="GO" id="GO:0009408">
    <property type="term" value="P:response to heat"/>
    <property type="evidence" value="ECO:0007669"/>
    <property type="project" value="TreeGrafter"/>
</dbReference>
<evidence type="ECO:0000313" key="10">
    <source>
        <dbReference type="EMBL" id="CAF3753598.1"/>
    </source>
</evidence>
<evidence type="ECO:0000313" key="14">
    <source>
        <dbReference type="Proteomes" id="UP000663824"/>
    </source>
</evidence>
<dbReference type="Proteomes" id="UP000663834">
    <property type="component" value="Unassembled WGS sequence"/>
</dbReference>
<evidence type="ECO:0000313" key="5">
    <source>
        <dbReference type="EMBL" id="CAF1678913.1"/>
    </source>
</evidence>
<evidence type="ECO:0000259" key="3">
    <source>
        <dbReference type="PROSITE" id="PS01031"/>
    </source>
</evidence>
<dbReference type="EMBL" id="CAJOBH010000049">
    <property type="protein sequence ID" value="CAF3753598.1"/>
    <property type="molecule type" value="Genomic_DNA"/>
</dbReference>
<dbReference type="EMBL" id="CAJOBJ010000100">
    <property type="protein sequence ID" value="CAF3794851.1"/>
    <property type="molecule type" value="Genomic_DNA"/>
</dbReference>
<dbReference type="EMBL" id="CAJNRE010006789">
    <property type="protein sequence ID" value="CAF2058978.1"/>
    <property type="molecule type" value="Genomic_DNA"/>
</dbReference>
<dbReference type="OrthoDB" id="10060792at2759"/>
<dbReference type="EMBL" id="CAJNRF010000619">
    <property type="protein sequence ID" value="CAF1970786.1"/>
    <property type="molecule type" value="Genomic_DNA"/>
</dbReference>
<dbReference type="EMBL" id="CAJNRG010015790">
    <property type="protein sequence ID" value="CAF2181585.1"/>
    <property type="molecule type" value="Genomic_DNA"/>
</dbReference>
<dbReference type="SUPFAM" id="SSF49764">
    <property type="entry name" value="HSP20-like chaperones"/>
    <property type="match status" value="1"/>
</dbReference>
<comment type="caution">
    <text evidence="7">The sequence shown here is derived from an EMBL/GenBank/DDBJ whole genome shotgun (WGS) entry which is preliminary data.</text>
</comment>
<gene>
    <name evidence="10" type="ORF">BYL167_LOCUS465</name>
    <name evidence="4" type="ORF">CJN711_LOCUS19229</name>
    <name evidence="11" type="ORF">GIL414_LOCUS754</name>
    <name evidence="5" type="ORF">KQP761_LOCUS36069</name>
    <name evidence="7" type="ORF">MBJ925_LOCUS14531</name>
    <name evidence="9" type="ORF">OVN521_LOCUS561</name>
    <name evidence="13" type="ORF">SMN809_LOCUS7497</name>
    <name evidence="12" type="ORF">UXM345_LOCUS8111</name>
    <name evidence="6" type="ORF">WKI299_LOCUS3310</name>
    <name evidence="8" type="ORF">XDN619_LOCUS31772</name>
</gene>
<evidence type="ECO:0000256" key="1">
    <source>
        <dbReference type="PROSITE-ProRule" id="PRU00285"/>
    </source>
</evidence>
<dbReference type="Proteomes" id="UP000663856">
    <property type="component" value="Unassembled WGS sequence"/>
</dbReference>